<dbReference type="Proteomes" id="UP000281406">
    <property type="component" value="Unassembled WGS sequence"/>
</dbReference>
<comment type="caution">
    <text evidence="1">The sequence shown here is derived from an EMBL/GenBank/DDBJ whole genome shotgun (WGS) entry which is preliminary data.</text>
</comment>
<name>A0A3N0Y611_ANAGA</name>
<dbReference type="PANTHER" id="PTHR33104">
    <property type="entry name" value="SI:DKEY-29D5.2"/>
    <property type="match status" value="1"/>
</dbReference>
<dbReference type="PANTHER" id="PTHR33104:SF2">
    <property type="entry name" value="CXC3 LIKE CYSTEINE CLUSTER DOMAIN-CONTAINING PROTEIN"/>
    <property type="match status" value="1"/>
</dbReference>
<accession>A0A3N0Y611</accession>
<dbReference type="AlphaFoldDB" id="A0A3N0Y611"/>
<dbReference type="EMBL" id="RJVU01051590">
    <property type="protein sequence ID" value="ROL41599.1"/>
    <property type="molecule type" value="Genomic_DNA"/>
</dbReference>
<sequence length="146" mass="16497">MLYTLDLLSSFSKELMPAKAKFFAMDVACKYWPYLEKSARVLPALQELTEMKPYLSIMHARAHASKCEIYAPATRPATDIHACHSTCHGYTHLSVDLPRINAPVSRPATDKRTCQSTCHRYMRLSLVLPRIYAPVTRPVCGHAIYA</sequence>
<keyword evidence="2" id="KW-1185">Reference proteome</keyword>
<organism evidence="1 2">
    <name type="scientific">Anabarilius grahami</name>
    <name type="common">Kanglang fish</name>
    <name type="synonym">Barilius grahami</name>
    <dbReference type="NCBI Taxonomy" id="495550"/>
    <lineage>
        <taxon>Eukaryota</taxon>
        <taxon>Metazoa</taxon>
        <taxon>Chordata</taxon>
        <taxon>Craniata</taxon>
        <taxon>Vertebrata</taxon>
        <taxon>Euteleostomi</taxon>
        <taxon>Actinopterygii</taxon>
        <taxon>Neopterygii</taxon>
        <taxon>Teleostei</taxon>
        <taxon>Ostariophysi</taxon>
        <taxon>Cypriniformes</taxon>
        <taxon>Xenocyprididae</taxon>
        <taxon>Xenocypridinae</taxon>
        <taxon>Xenocypridinae incertae sedis</taxon>
        <taxon>Anabarilius</taxon>
    </lineage>
</organism>
<proteinExistence type="predicted"/>
<gene>
    <name evidence="1" type="ORF">DPX16_22942</name>
</gene>
<evidence type="ECO:0000313" key="1">
    <source>
        <dbReference type="EMBL" id="ROL41599.1"/>
    </source>
</evidence>
<dbReference type="OrthoDB" id="8942143at2759"/>
<protein>
    <submittedName>
        <fullName evidence="1">Uncharacterized protein</fullName>
    </submittedName>
</protein>
<evidence type="ECO:0000313" key="2">
    <source>
        <dbReference type="Proteomes" id="UP000281406"/>
    </source>
</evidence>
<reference evidence="1 2" key="1">
    <citation type="submission" date="2018-10" db="EMBL/GenBank/DDBJ databases">
        <title>Genome assembly for a Yunnan-Guizhou Plateau 3E fish, Anabarilius grahami (Regan), and its evolutionary and genetic applications.</title>
        <authorList>
            <person name="Jiang W."/>
        </authorList>
    </citation>
    <scope>NUCLEOTIDE SEQUENCE [LARGE SCALE GENOMIC DNA]</scope>
    <source>
        <strain evidence="1">AG-KIZ</strain>
        <tissue evidence="1">Muscle</tissue>
    </source>
</reference>